<keyword evidence="4" id="KW-1185">Reference proteome</keyword>
<protein>
    <submittedName>
        <fullName evidence="3">DUF1624 domain-containing protein</fullName>
    </submittedName>
</protein>
<evidence type="ECO:0000313" key="3">
    <source>
        <dbReference type="EMBL" id="MBU9739127.1"/>
    </source>
</evidence>
<feature type="transmembrane region" description="Helical" evidence="1">
    <location>
        <begin position="49"/>
        <end position="69"/>
    </location>
</feature>
<dbReference type="EMBL" id="JAHQCW010000050">
    <property type="protein sequence ID" value="MBU9739127.1"/>
    <property type="molecule type" value="Genomic_DNA"/>
</dbReference>
<feature type="domain" description="Heparan-alpha-glucosaminide N-acetyltransferase catalytic" evidence="2">
    <location>
        <begin position="7"/>
        <end position="235"/>
    </location>
</feature>
<feature type="transmembrane region" description="Helical" evidence="1">
    <location>
        <begin position="76"/>
        <end position="93"/>
    </location>
</feature>
<name>A0A949NCU7_9FIRM</name>
<keyword evidence="1" id="KW-0812">Transmembrane</keyword>
<feature type="transmembrane region" description="Helical" evidence="1">
    <location>
        <begin position="183"/>
        <end position="200"/>
    </location>
</feature>
<feature type="transmembrane region" description="Helical" evidence="1">
    <location>
        <begin position="99"/>
        <end position="117"/>
    </location>
</feature>
<dbReference type="RefSeq" id="WP_238723047.1">
    <property type="nucleotide sequence ID" value="NZ_JAHQCW010000050.1"/>
</dbReference>
<proteinExistence type="predicted"/>
<sequence length="246" mass="28395">MKTDTKRYWVLDGVRGIALIQMVIFHFLYDVFIVYGYDRSWYGQWYITLWQQEICWTFILVAGLAWHFSRNNWKRGALLNVCGFAVTVVTGIAVPSETVWFGILNFMGCAVWLMIPLDRLLRRLNPYAGAAAAFGLFWLTRPVGNGYLGLGTYQMIRIPEGLYRLKFLTCLGFPFDGFTSGDYFPIFPWFFLFCTGYFLWEIIKRKGWDSALTIHIPAAEAVGRRSLLIYLAHQPVSMAILYLILG</sequence>
<evidence type="ECO:0000259" key="2">
    <source>
        <dbReference type="Pfam" id="PF07786"/>
    </source>
</evidence>
<gene>
    <name evidence="3" type="ORF">KTH89_21550</name>
</gene>
<accession>A0A949NCU7</accession>
<feature type="transmembrane region" description="Helical" evidence="1">
    <location>
        <begin position="16"/>
        <end position="37"/>
    </location>
</feature>
<keyword evidence="1" id="KW-1133">Transmembrane helix</keyword>
<keyword evidence="1" id="KW-0472">Membrane</keyword>
<dbReference type="AlphaFoldDB" id="A0A949NCU7"/>
<reference evidence="3" key="1">
    <citation type="submission" date="2021-06" db="EMBL/GenBank/DDBJ databases">
        <title>Description of novel taxa of the family Lachnospiraceae.</title>
        <authorList>
            <person name="Chaplin A.V."/>
            <person name="Sokolova S.R."/>
            <person name="Pikina A.P."/>
            <person name="Korzhanova M."/>
            <person name="Belova V."/>
            <person name="Korostin D."/>
            <person name="Efimov B.A."/>
        </authorList>
    </citation>
    <scope>NUCLEOTIDE SEQUENCE</scope>
    <source>
        <strain evidence="3">ASD5720</strain>
    </source>
</reference>
<comment type="caution">
    <text evidence="3">The sequence shown here is derived from an EMBL/GenBank/DDBJ whole genome shotgun (WGS) entry which is preliminary data.</text>
</comment>
<dbReference type="Proteomes" id="UP000712157">
    <property type="component" value="Unassembled WGS sequence"/>
</dbReference>
<dbReference type="InterPro" id="IPR012429">
    <property type="entry name" value="HGSNAT_cat"/>
</dbReference>
<evidence type="ECO:0000256" key="1">
    <source>
        <dbReference type="SAM" id="Phobius"/>
    </source>
</evidence>
<dbReference type="Pfam" id="PF07786">
    <property type="entry name" value="HGSNAT_cat"/>
    <property type="match status" value="1"/>
</dbReference>
<evidence type="ECO:0000313" key="4">
    <source>
        <dbReference type="Proteomes" id="UP000712157"/>
    </source>
</evidence>
<organism evidence="3 4">
    <name type="scientific">Diplocloster agilis</name>
    <dbReference type="NCBI Taxonomy" id="2850323"/>
    <lineage>
        <taxon>Bacteria</taxon>
        <taxon>Bacillati</taxon>
        <taxon>Bacillota</taxon>
        <taxon>Clostridia</taxon>
        <taxon>Lachnospirales</taxon>
        <taxon>Lachnospiraceae</taxon>
        <taxon>Diplocloster</taxon>
    </lineage>
</organism>